<dbReference type="InterPro" id="IPR008551">
    <property type="entry name" value="TANGO2"/>
</dbReference>
<keyword evidence="3" id="KW-1185">Reference proteome</keyword>
<dbReference type="eggNOG" id="KOG2342">
    <property type="taxonomic scope" value="Eukaryota"/>
</dbReference>
<name>R7SEP9_CONPW</name>
<dbReference type="Pfam" id="PF05742">
    <property type="entry name" value="TANGO2"/>
    <property type="match status" value="1"/>
</dbReference>
<evidence type="ECO:0000256" key="1">
    <source>
        <dbReference type="SAM" id="MobiDB-lite"/>
    </source>
</evidence>
<evidence type="ECO:0000313" key="2">
    <source>
        <dbReference type="EMBL" id="EIW74653.1"/>
    </source>
</evidence>
<proteinExistence type="predicted"/>
<protein>
    <submittedName>
        <fullName evidence="2">DUF833-domain-containing protein</fullName>
    </submittedName>
</protein>
<reference evidence="3" key="1">
    <citation type="journal article" date="2012" name="Science">
        <title>The Paleozoic origin of enzymatic lignin decomposition reconstructed from 31 fungal genomes.</title>
        <authorList>
            <person name="Floudas D."/>
            <person name="Binder M."/>
            <person name="Riley R."/>
            <person name="Barry K."/>
            <person name="Blanchette R.A."/>
            <person name="Henrissat B."/>
            <person name="Martinez A.T."/>
            <person name="Otillar R."/>
            <person name="Spatafora J.W."/>
            <person name="Yadav J.S."/>
            <person name="Aerts A."/>
            <person name="Benoit I."/>
            <person name="Boyd A."/>
            <person name="Carlson A."/>
            <person name="Copeland A."/>
            <person name="Coutinho P.M."/>
            <person name="de Vries R.P."/>
            <person name="Ferreira P."/>
            <person name="Findley K."/>
            <person name="Foster B."/>
            <person name="Gaskell J."/>
            <person name="Glotzer D."/>
            <person name="Gorecki P."/>
            <person name="Heitman J."/>
            <person name="Hesse C."/>
            <person name="Hori C."/>
            <person name="Igarashi K."/>
            <person name="Jurgens J.A."/>
            <person name="Kallen N."/>
            <person name="Kersten P."/>
            <person name="Kohler A."/>
            <person name="Kuees U."/>
            <person name="Kumar T.K.A."/>
            <person name="Kuo A."/>
            <person name="LaButti K."/>
            <person name="Larrondo L.F."/>
            <person name="Lindquist E."/>
            <person name="Ling A."/>
            <person name="Lombard V."/>
            <person name="Lucas S."/>
            <person name="Lundell T."/>
            <person name="Martin R."/>
            <person name="McLaughlin D.J."/>
            <person name="Morgenstern I."/>
            <person name="Morin E."/>
            <person name="Murat C."/>
            <person name="Nagy L.G."/>
            <person name="Nolan M."/>
            <person name="Ohm R.A."/>
            <person name="Patyshakuliyeva A."/>
            <person name="Rokas A."/>
            <person name="Ruiz-Duenas F.J."/>
            <person name="Sabat G."/>
            <person name="Salamov A."/>
            <person name="Samejima M."/>
            <person name="Schmutz J."/>
            <person name="Slot J.C."/>
            <person name="St John F."/>
            <person name="Stenlid J."/>
            <person name="Sun H."/>
            <person name="Sun S."/>
            <person name="Syed K."/>
            <person name="Tsang A."/>
            <person name="Wiebenga A."/>
            <person name="Young D."/>
            <person name="Pisabarro A."/>
            <person name="Eastwood D.C."/>
            <person name="Martin F."/>
            <person name="Cullen D."/>
            <person name="Grigoriev I.V."/>
            <person name="Hibbett D.S."/>
        </authorList>
    </citation>
    <scope>NUCLEOTIDE SEQUENCE [LARGE SCALE GENOMIC DNA]</scope>
    <source>
        <strain evidence="3">RWD-64-598 SS2</strain>
    </source>
</reference>
<dbReference type="AlphaFoldDB" id="R7SEP9"/>
<dbReference type="OMA" id="QAGGSWF"/>
<dbReference type="PANTHER" id="PTHR17985">
    <property type="entry name" value="SER/THR-RICH PROTEIN T10 IN DGCR REGION"/>
    <property type="match status" value="1"/>
</dbReference>
<dbReference type="PANTHER" id="PTHR17985:SF8">
    <property type="entry name" value="TRANSPORT AND GOLGI ORGANIZATION PROTEIN 2 HOMOLOG"/>
    <property type="match status" value="1"/>
</dbReference>
<dbReference type="GO" id="GO:0007030">
    <property type="term" value="P:Golgi organization"/>
    <property type="evidence" value="ECO:0007669"/>
    <property type="project" value="TreeGrafter"/>
</dbReference>
<dbReference type="GeneID" id="19211612"/>
<feature type="compositionally biased region" description="Basic and acidic residues" evidence="1">
    <location>
        <begin position="314"/>
        <end position="323"/>
    </location>
</feature>
<dbReference type="EMBL" id="JH711591">
    <property type="protein sequence ID" value="EIW74653.1"/>
    <property type="molecule type" value="Genomic_DNA"/>
</dbReference>
<dbReference type="KEGG" id="cput:CONPUDRAFT_93822"/>
<gene>
    <name evidence="2" type="ORF">CONPUDRAFT_93822</name>
</gene>
<sequence>MCIALYTLEHPEYALILCTNRDEYLNRSTKNAHFHSFGGGTTSGDNDHDIHDNGRGSVLSGIDTVGGGTWLGVSRSGKVAVLTNVTEPYGAYPSSRGTLVSNFLKGPGSLPMDAYVDEHIRGGTYAGFNMLLLAPVAAAAADPSSTGEAGLLGFEGVFVTNRSHGQGQEEGAGEVKGDSIIMRQLRSDERELGGMSNGIDDAGARDWPKVKDGCASFRERVLDPGPVDEDMLAEKLFGILEQTADKPPTCRAELRNTIQVDPLTISESATHTPYGTRLATVILVRRDGRVLFLEKDRWQTGEDGAPRLATSSPRRHEFKLELN</sequence>
<dbReference type="OrthoDB" id="191601at2759"/>
<dbReference type="Proteomes" id="UP000053558">
    <property type="component" value="Unassembled WGS sequence"/>
</dbReference>
<feature type="region of interest" description="Disordered" evidence="1">
    <location>
        <begin position="302"/>
        <end position="323"/>
    </location>
</feature>
<organism evidence="2 3">
    <name type="scientific">Coniophora puteana (strain RWD-64-598)</name>
    <name type="common">Brown rot fungus</name>
    <dbReference type="NCBI Taxonomy" id="741705"/>
    <lineage>
        <taxon>Eukaryota</taxon>
        <taxon>Fungi</taxon>
        <taxon>Dikarya</taxon>
        <taxon>Basidiomycota</taxon>
        <taxon>Agaricomycotina</taxon>
        <taxon>Agaricomycetes</taxon>
        <taxon>Agaricomycetidae</taxon>
        <taxon>Boletales</taxon>
        <taxon>Coniophorineae</taxon>
        <taxon>Coniophoraceae</taxon>
        <taxon>Coniophora</taxon>
    </lineage>
</organism>
<evidence type="ECO:0000313" key="3">
    <source>
        <dbReference type="Proteomes" id="UP000053558"/>
    </source>
</evidence>
<dbReference type="GO" id="GO:0005794">
    <property type="term" value="C:Golgi apparatus"/>
    <property type="evidence" value="ECO:0007669"/>
    <property type="project" value="TreeGrafter"/>
</dbReference>
<dbReference type="GO" id="GO:0009306">
    <property type="term" value="P:protein secretion"/>
    <property type="evidence" value="ECO:0007669"/>
    <property type="project" value="TreeGrafter"/>
</dbReference>
<accession>R7SEP9</accession>
<dbReference type="RefSeq" id="XP_007775250.1">
    <property type="nucleotide sequence ID" value="XM_007777060.1"/>
</dbReference>